<keyword evidence="6" id="KW-0862">Zinc</keyword>
<dbReference type="EMBL" id="JAEPRA010000007">
    <property type="protein sequence ID" value="KAG2183086.1"/>
    <property type="molecule type" value="Genomic_DNA"/>
</dbReference>
<feature type="domain" description="Zinc finger ZPR1-type" evidence="10">
    <location>
        <begin position="235"/>
        <end position="396"/>
    </location>
</feature>
<dbReference type="Gene3D" id="2.60.120.1040">
    <property type="entry name" value="ZPR1, A/B domain"/>
    <property type="match status" value="2"/>
</dbReference>
<dbReference type="InterPro" id="IPR042452">
    <property type="entry name" value="ZPR1_Znf1/2"/>
</dbReference>
<dbReference type="InterPro" id="IPR042451">
    <property type="entry name" value="ZPR1_A/B_dom"/>
</dbReference>
<evidence type="ECO:0000256" key="1">
    <source>
        <dbReference type="ARBA" id="ARBA00004123"/>
    </source>
</evidence>
<gene>
    <name evidence="11" type="ORF">INT44_006067</name>
</gene>
<accession>A0A8H7PZN1</accession>
<protein>
    <recommendedName>
        <fullName evidence="10">Zinc finger ZPR1-type domain-containing protein</fullName>
    </recommendedName>
</protein>
<dbReference type="PANTHER" id="PTHR10876">
    <property type="entry name" value="ZINC FINGER PROTEIN ZPR1"/>
    <property type="match status" value="1"/>
</dbReference>
<dbReference type="FunFam" id="2.20.25.420:FF:000001">
    <property type="entry name" value="Zinc finger protein ZPR1"/>
    <property type="match status" value="1"/>
</dbReference>
<dbReference type="InterPro" id="IPR040141">
    <property type="entry name" value="ZPR1"/>
</dbReference>
<feature type="compositionally biased region" description="Basic and acidic residues" evidence="9">
    <location>
        <begin position="426"/>
        <end position="437"/>
    </location>
</feature>
<evidence type="ECO:0000256" key="6">
    <source>
        <dbReference type="ARBA" id="ARBA00022833"/>
    </source>
</evidence>
<proteinExistence type="inferred from homology"/>
<dbReference type="FunFam" id="2.60.120.1040:FF:000003">
    <property type="entry name" value="Zinc finger protein zpr1"/>
    <property type="match status" value="1"/>
</dbReference>
<evidence type="ECO:0000313" key="11">
    <source>
        <dbReference type="EMBL" id="KAG2183086.1"/>
    </source>
</evidence>
<comment type="caution">
    <text evidence="11">The sequence shown here is derived from an EMBL/GenBank/DDBJ whole genome shotgun (WGS) entry which is preliminary data.</text>
</comment>
<dbReference type="GO" id="GO:0005634">
    <property type="term" value="C:nucleus"/>
    <property type="evidence" value="ECO:0007669"/>
    <property type="project" value="UniProtKB-SubCell"/>
</dbReference>
<sequence length="446" mass="50159">MSDSANEPIFVDIGDSSRPSEIESLCMQCHENGTTRLLLTKIPHFKEVIVMAFECDHCGFRNNELQSAGTIAEKGHTVTCKINDKEDLNRQLVKSDYASVKFLELDLEIPSSSKRGLLTTVEGILSNAIEDLAESQAVRKHVDENLYNQIQAVITKLEAYKDGSEPFTVRIDDPSGNSYIENLCLPAQDPKLEVRWYQRTPEQDVQLGLRAQEDIDNPPEENEDDEVPEVMSFPSNCSHCSRPSETNMHVLDIPHFKEVIIMATNCQHCGYKSNEVKAGGAISPLGKRITLNMTDADDLSRDILKSETCGLSIPEINLELTPGTLGGRFTTVEGLLRQVHEELDQRAPFLQGDSASEESRTRWKTFLDKLQQVADGEHLPCTLILNDPLSNSYLQNLYAPDDDPEMSTETYERDFETNESLGLNDMKLENYEKKDEDDHPMEEASQ</sequence>
<feature type="region of interest" description="Disordered" evidence="9">
    <location>
        <begin position="398"/>
        <end position="446"/>
    </location>
</feature>
<dbReference type="NCBIfam" id="TIGR00310">
    <property type="entry name" value="ZPR1_znf"/>
    <property type="match status" value="2"/>
</dbReference>
<keyword evidence="5" id="KW-0863">Zinc-finger</keyword>
<dbReference type="Proteomes" id="UP000612746">
    <property type="component" value="Unassembled WGS sequence"/>
</dbReference>
<comment type="function">
    <text evidence="8">Acts as a protein folding chaperone for elongation factor 1-alpha.</text>
</comment>
<keyword evidence="4" id="KW-0677">Repeat</keyword>
<evidence type="ECO:0000256" key="3">
    <source>
        <dbReference type="ARBA" id="ARBA00022723"/>
    </source>
</evidence>
<dbReference type="FunFam" id="2.20.25.420:FF:000002">
    <property type="entry name" value="Zinc finger protein ZPR1"/>
    <property type="match status" value="1"/>
</dbReference>
<evidence type="ECO:0000256" key="5">
    <source>
        <dbReference type="ARBA" id="ARBA00022771"/>
    </source>
</evidence>
<dbReference type="InterPro" id="IPR004457">
    <property type="entry name" value="Znf_ZPR1"/>
</dbReference>
<name>A0A8H7PZN1_9FUNG</name>
<dbReference type="OrthoDB" id="308464at2759"/>
<keyword evidence="12" id="KW-1185">Reference proteome</keyword>
<evidence type="ECO:0000259" key="10">
    <source>
        <dbReference type="SMART" id="SM00709"/>
    </source>
</evidence>
<evidence type="ECO:0000256" key="7">
    <source>
        <dbReference type="ARBA" id="ARBA00023242"/>
    </source>
</evidence>
<evidence type="ECO:0000313" key="12">
    <source>
        <dbReference type="Proteomes" id="UP000612746"/>
    </source>
</evidence>
<dbReference type="SMART" id="SM00709">
    <property type="entry name" value="Zpr1"/>
    <property type="match status" value="2"/>
</dbReference>
<dbReference type="InterPro" id="IPR056180">
    <property type="entry name" value="ZPR1_jr_dom"/>
</dbReference>
<dbReference type="PANTHER" id="PTHR10876:SF0">
    <property type="entry name" value="ZINC FINGER PROTEIN ZPR1"/>
    <property type="match status" value="1"/>
</dbReference>
<comment type="subcellular location">
    <subcellularLocation>
        <location evidence="1">Nucleus</location>
    </subcellularLocation>
</comment>
<dbReference type="Pfam" id="PF22794">
    <property type="entry name" value="jr-ZPR1"/>
    <property type="match status" value="2"/>
</dbReference>
<keyword evidence="7" id="KW-0539">Nucleus</keyword>
<evidence type="ECO:0000256" key="8">
    <source>
        <dbReference type="ARBA" id="ARBA00054139"/>
    </source>
</evidence>
<comment type="similarity">
    <text evidence="2">Belongs to the ZPR1 family.</text>
</comment>
<feature type="domain" description="Zinc finger ZPR1-type" evidence="10">
    <location>
        <begin position="24"/>
        <end position="182"/>
    </location>
</feature>
<reference evidence="11" key="1">
    <citation type="submission" date="2020-12" db="EMBL/GenBank/DDBJ databases">
        <title>Metabolic potential, ecology and presence of endohyphal bacteria is reflected in genomic diversity of Mucoromycotina.</title>
        <authorList>
            <person name="Muszewska A."/>
            <person name="Okrasinska A."/>
            <person name="Steczkiewicz K."/>
            <person name="Drgas O."/>
            <person name="Orlowska M."/>
            <person name="Perlinska-Lenart U."/>
            <person name="Aleksandrzak-Piekarczyk T."/>
            <person name="Szatraj K."/>
            <person name="Zielenkiewicz U."/>
            <person name="Pilsyk S."/>
            <person name="Malc E."/>
            <person name="Mieczkowski P."/>
            <person name="Kruszewska J.S."/>
            <person name="Biernat P."/>
            <person name="Pawlowska J."/>
        </authorList>
    </citation>
    <scope>NUCLEOTIDE SEQUENCE</scope>
    <source>
        <strain evidence="11">WA0000051536</strain>
    </source>
</reference>
<organism evidence="11 12">
    <name type="scientific">Umbelopsis vinacea</name>
    <dbReference type="NCBI Taxonomy" id="44442"/>
    <lineage>
        <taxon>Eukaryota</taxon>
        <taxon>Fungi</taxon>
        <taxon>Fungi incertae sedis</taxon>
        <taxon>Mucoromycota</taxon>
        <taxon>Mucoromycotina</taxon>
        <taxon>Umbelopsidomycetes</taxon>
        <taxon>Umbelopsidales</taxon>
        <taxon>Umbelopsidaceae</taxon>
        <taxon>Umbelopsis</taxon>
    </lineage>
</organism>
<evidence type="ECO:0000256" key="4">
    <source>
        <dbReference type="ARBA" id="ARBA00022737"/>
    </source>
</evidence>
<keyword evidence="3" id="KW-0479">Metal-binding</keyword>
<evidence type="ECO:0000256" key="9">
    <source>
        <dbReference type="SAM" id="MobiDB-lite"/>
    </source>
</evidence>
<dbReference type="AlphaFoldDB" id="A0A8H7PZN1"/>
<dbReference type="GO" id="GO:0008270">
    <property type="term" value="F:zinc ion binding"/>
    <property type="evidence" value="ECO:0007669"/>
    <property type="project" value="UniProtKB-KW"/>
</dbReference>
<evidence type="ECO:0000256" key="2">
    <source>
        <dbReference type="ARBA" id="ARBA00008354"/>
    </source>
</evidence>
<dbReference type="Gene3D" id="2.20.25.420">
    <property type="entry name" value="ZPR1, zinc finger domain"/>
    <property type="match status" value="2"/>
</dbReference>
<dbReference type="FunFam" id="2.60.120.1040:FF:000001">
    <property type="entry name" value="Zinc finger protein ZPR1"/>
    <property type="match status" value="1"/>
</dbReference>
<dbReference type="Pfam" id="PF03367">
    <property type="entry name" value="Zn_ribbon_ZPR1"/>
    <property type="match status" value="2"/>
</dbReference>